<sequence>MNRLIAAASAAVMSLSLAAGAASAQDFRALAQQDLQAARDALAANHPAAVIPGAPGEAFRNWIDAGYQDALGRVGRVNSGDSHAYLLRYYANGFRDSNTAIRPTYEGQGPFFAIGWPGLTTAWRNGEYVVSYVKPGVRNLPPVGSTLVKCGDKTAAQLAEERLDRWEGDLTTEAGRVRTAPYLLWNRNNPFTGGVPSLCSFKVGRRDREFQMQPQPADAASLEAAYRATVYVPPATPLAVETVNGRPWVHVHSLADDAGWDAFFAAVEAQLPAIRGSQGLVIDLRGADGSSLNATSRGYGLANRIWTPEFTVSRQPEAGSITYRATPANRQWFVDTLGRMQADPRFVQESSAVIDQTQAIVAAFDSALAANQATFTMPGRPSVPDTGAANPVAGPVVVLVDAGCSGGCLDTLDLLTRLPNVRLAGSTTAEDTIFIEPTVPRLPSNYAELTYGHKAWTTRQRGNDAPYTPTQGLAYSGDAADETAVRAWVASLFQ</sequence>
<gene>
    <name evidence="2" type="ORF">GGQ93_002259</name>
</gene>
<feature type="signal peptide" evidence="1">
    <location>
        <begin position="1"/>
        <end position="21"/>
    </location>
</feature>
<keyword evidence="1" id="KW-0732">Signal</keyword>
<dbReference type="RefSeq" id="WP_183217075.1">
    <property type="nucleotide sequence ID" value="NZ_CAJFZW010000050.1"/>
</dbReference>
<name>A0A7W9C7S2_9CAUL</name>
<evidence type="ECO:0000313" key="2">
    <source>
        <dbReference type="EMBL" id="MBB5740540.1"/>
    </source>
</evidence>
<keyword evidence="3" id="KW-1185">Reference proteome</keyword>
<evidence type="ECO:0000313" key="3">
    <source>
        <dbReference type="Proteomes" id="UP000527324"/>
    </source>
</evidence>
<dbReference type="Gene3D" id="3.90.226.10">
    <property type="entry name" value="2-enoyl-CoA Hydratase, Chain A, domain 1"/>
    <property type="match status" value="1"/>
</dbReference>
<dbReference type="SUPFAM" id="SSF52096">
    <property type="entry name" value="ClpP/crotonase"/>
    <property type="match status" value="1"/>
</dbReference>
<reference evidence="2 3" key="1">
    <citation type="submission" date="2020-08" db="EMBL/GenBank/DDBJ databases">
        <title>Genomic Encyclopedia of Type Strains, Phase IV (KMG-IV): sequencing the most valuable type-strain genomes for metagenomic binning, comparative biology and taxonomic classification.</title>
        <authorList>
            <person name="Goeker M."/>
        </authorList>
    </citation>
    <scope>NUCLEOTIDE SEQUENCE [LARGE SCALE GENOMIC DNA]</scope>
    <source>
        <strain evidence="2 3">DSM 4731</strain>
    </source>
</reference>
<dbReference type="EMBL" id="JACHOQ010000005">
    <property type="protein sequence ID" value="MBB5740540.1"/>
    <property type="molecule type" value="Genomic_DNA"/>
</dbReference>
<feature type="chain" id="PRO_5030646977" description="Tail specific protease domain-containing protein" evidence="1">
    <location>
        <begin position="22"/>
        <end position="494"/>
    </location>
</feature>
<organism evidence="2 3">
    <name type="scientific">Brevundimonas aurantiaca</name>
    <dbReference type="NCBI Taxonomy" id="74316"/>
    <lineage>
        <taxon>Bacteria</taxon>
        <taxon>Pseudomonadati</taxon>
        <taxon>Pseudomonadota</taxon>
        <taxon>Alphaproteobacteria</taxon>
        <taxon>Caulobacterales</taxon>
        <taxon>Caulobacteraceae</taxon>
        <taxon>Brevundimonas</taxon>
    </lineage>
</organism>
<evidence type="ECO:0000256" key="1">
    <source>
        <dbReference type="SAM" id="SignalP"/>
    </source>
</evidence>
<dbReference type="AlphaFoldDB" id="A0A7W9C7S2"/>
<evidence type="ECO:0008006" key="4">
    <source>
        <dbReference type="Google" id="ProtNLM"/>
    </source>
</evidence>
<dbReference type="Proteomes" id="UP000527324">
    <property type="component" value="Unassembled WGS sequence"/>
</dbReference>
<accession>A0A7W9C7S2</accession>
<protein>
    <recommendedName>
        <fullName evidence="4">Tail specific protease domain-containing protein</fullName>
    </recommendedName>
</protein>
<proteinExistence type="predicted"/>
<comment type="caution">
    <text evidence="2">The sequence shown here is derived from an EMBL/GenBank/DDBJ whole genome shotgun (WGS) entry which is preliminary data.</text>
</comment>
<dbReference type="InterPro" id="IPR029045">
    <property type="entry name" value="ClpP/crotonase-like_dom_sf"/>
</dbReference>